<dbReference type="GO" id="GO:0009011">
    <property type="term" value="F:alpha-1,4-glucan glucosyltransferase (ADP-glucose donor) activity"/>
    <property type="evidence" value="ECO:0007669"/>
    <property type="project" value="UniProtKB-UniRule"/>
</dbReference>
<dbReference type="HOGENOM" id="CLU_009583_18_2_0"/>
<comment type="similarity">
    <text evidence="3 7">Belongs to the glycosyltransferase 1 family. Bacterial/plant glycogen synthase subfamily.</text>
</comment>
<dbReference type="KEGG" id="tnp:Tnap_0032"/>
<evidence type="ECO:0000313" key="10">
    <source>
        <dbReference type="EMBL" id="ADA66140.1"/>
    </source>
</evidence>
<dbReference type="UniPathway" id="UPA00164"/>
<evidence type="ECO:0000259" key="9">
    <source>
        <dbReference type="Pfam" id="PF08323"/>
    </source>
</evidence>
<sequence>MKVVFVSYEVFPFAKVGGLADVAGTLPKYLKKHGVDVTIVMPKHRIVEKNAEKFGYEIKKVAEGLSVSHVKTDQKFDIYESVLPGSDVKTYFVANDYYFSAEDVYAGPDLGEQAIFFCAATLDLVKHLDLKPDIVHVNDWQTALIPVYLKTVYRDDPYFSRTATVLTIHNLGYQGVFDPKYLSFAGLPDYVFTIDGLEFYRQLNFLKGGIVFSDVINTVSPTYAEEIQTEEYGEKLEGVLRMRSKDLYGILNGIDYELYNPATDRYIYVNYDVNRLELKWENKVKLQEELGLPVNKETAVAGLISRLVPQKGLDLLVDVMDYLMLFDLQIVVLGTGDEQYENAFRKFQERYPDKVSANIKFDVELAQKIYAGADIFLMPSRYEPCGLGQMFSMRYGTIPVVRYTGGLADTVKEYDPQSMEGTGFGFKKYDSAHLLKAVSKALHFYYREKDHWRRIMTNAMNTDLSWDRSAKEYVDLYKKALAKVGR</sequence>
<gene>
    <name evidence="7" type="primary">glgA</name>
    <name evidence="10" type="ordered locus">Tnap_0032</name>
</gene>
<comment type="pathway">
    <text evidence="7">Glycan biosynthesis; glycogen biosynthesis.</text>
</comment>
<protein>
    <recommendedName>
        <fullName evidence="7">Glycogen synthase</fullName>
        <ecNumber evidence="7">2.4.1.21</ecNumber>
    </recommendedName>
    <alternativeName>
        <fullName evidence="7">Starch [bacterial glycogen] synthase</fullName>
    </alternativeName>
</protein>
<keyword evidence="5 7" id="KW-0808">Transferase</keyword>
<dbReference type="Gene3D" id="3.40.50.2000">
    <property type="entry name" value="Glycogen Phosphorylase B"/>
    <property type="match status" value="2"/>
</dbReference>
<comment type="function">
    <text evidence="2 7">Synthesizes alpha-1,4-glucan chains using ADP-glucose.</text>
</comment>
<evidence type="ECO:0000256" key="4">
    <source>
        <dbReference type="ARBA" id="ARBA00022676"/>
    </source>
</evidence>
<organism evidence="10 11">
    <name type="scientific">Thermotoga petrophila (strain ATCC BAA-489 / DSM 13996 / JCM 10882 / RKU-10)</name>
    <name type="common">Thermotoga naphthophila</name>
    <dbReference type="NCBI Taxonomy" id="590168"/>
    <lineage>
        <taxon>Bacteria</taxon>
        <taxon>Thermotogati</taxon>
        <taxon>Thermotogota</taxon>
        <taxon>Thermotogae</taxon>
        <taxon>Thermotogales</taxon>
        <taxon>Thermotogaceae</taxon>
        <taxon>Thermotoga</taxon>
    </lineage>
</organism>
<dbReference type="InterPro" id="IPR011835">
    <property type="entry name" value="GS/SS"/>
</dbReference>
<reference evidence="10 11" key="1">
    <citation type="submission" date="2009-12" db="EMBL/GenBank/DDBJ databases">
        <title>Complete sequence of Thermotoga petrophila RKU-1.</title>
        <authorList>
            <consortium name="US DOE Joint Genome Institute"/>
            <person name="Lucas S."/>
            <person name="Copeland A."/>
            <person name="Lapidus A."/>
            <person name="Glavina del Rio T."/>
            <person name="Dalin E."/>
            <person name="Tice H."/>
            <person name="Bruce D."/>
            <person name="Goodwin L."/>
            <person name="Pitluck S."/>
            <person name="Munk A.C."/>
            <person name="Brettin T."/>
            <person name="Detter J.C."/>
            <person name="Han C."/>
            <person name="Tapia R."/>
            <person name="Larimer F."/>
            <person name="Land M."/>
            <person name="Hauser L."/>
            <person name="Kyrpides N."/>
            <person name="Mikhailova N."/>
            <person name="Nelson K.E."/>
            <person name="Gogarten J.P."/>
            <person name="Noll K.M."/>
        </authorList>
    </citation>
    <scope>NUCLEOTIDE SEQUENCE [LARGE SCALE GENOMIC DNA]</scope>
    <source>
        <strain evidence="11">ATCC BAA-489 / DSM 13996 / JCM 10882 / RKU-10</strain>
    </source>
</reference>
<dbReference type="Proteomes" id="UP000000940">
    <property type="component" value="Chromosome"/>
</dbReference>
<dbReference type="SMR" id="D2C5A4"/>
<proteinExistence type="inferred from homology"/>
<dbReference type="NCBIfam" id="TIGR02095">
    <property type="entry name" value="glgA"/>
    <property type="match status" value="1"/>
</dbReference>
<dbReference type="InterPro" id="IPR013534">
    <property type="entry name" value="Starch_synth_cat_dom"/>
</dbReference>
<dbReference type="EMBL" id="CP001839">
    <property type="protein sequence ID" value="ADA66140.1"/>
    <property type="molecule type" value="Genomic_DNA"/>
</dbReference>
<feature type="domain" description="Glycosyl transferase family 1" evidence="8">
    <location>
        <begin position="294"/>
        <end position="443"/>
    </location>
</feature>
<dbReference type="PANTHER" id="PTHR45825:SF11">
    <property type="entry name" value="ALPHA AMYLASE DOMAIN-CONTAINING PROTEIN"/>
    <property type="match status" value="1"/>
</dbReference>
<evidence type="ECO:0000256" key="1">
    <source>
        <dbReference type="ARBA" id="ARBA00001478"/>
    </source>
</evidence>
<evidence type="ECO:0000256" key="7">
    <source>
        <dbReference type="HAMAP-Rule" id="MF_00484"/>
    </source>
</evidence>
<dbReference type="InterPro" id="IPR001296">
    <property type="entry name" value="Glyco_trans_1"/>
</dbReference>
<dbReference type="GO" id="GO:0005978">
    <property type="term" value="P:glycogen biosynthetic process"/>
    <property type="evidence" value="ECO:0007669"/>
    <property type="project" value="UniProtKB-UniRule"/>
</dbReference>
<dbReference type="Pfam" id="PF08323">
    <property type="entry name" value="Glyco_transf_5"/>
    <property type="match status" value="1"/>
</dbReference>
<evidence type="ECO:0000313" key="11">
    <source>
        <dbReference type="Proteomes" id="UP000000940"/>
    </source>
</evidence>
<dbReference type="SUPFAM" id="SSF53756">
    <property type="entry name" value="UDP-Glycosyltransferase/glycogen phosphorylase"/>
    <property type="match status" value="1"/>
</dbReference>
<dbReference type="CAZy" id="GT5">
    <property type="family name" value="Glycosyltransferase Family 5"/>
</dbReference>
<dbReference type="AlphaFoldDB" id="D2C5A4"/>
<accession>D2C5A4</accession>
<evidence type="ECO:0000256" key="5">
    <source>
        <dbReference type="ARBA" id="ARBA00022679"/>
    </source>
</evidence>
<comment type="catalytic activity">
    <reaction evidence="1 7">
        <text>[(1-&gt;4)-alpha-D-glucosyl](n) + ADP-alpha-D-glucose = [(1-&gt;4)-alpha-D-glucosyl](n+1) + ADP + H(+)</text>
        <dbReference type="Rhea" id="RHEA:18189"/>
        <dbReference type="Rhea" id="RHEA-COMP:9584"/>
        <dbReference type="Rhea" id="RHEA-COMP:9587"/>
        <dbReference type="ChEBI" id="CHEBI:15378"/>
        <dbReference type="ChEBI" id="CHEBI:15444"/>
        <dbReference type="ChEBI" id="CHEBI:57498"/>
        <dbReference type="ChEBI" id="CHEBI:456216"/>
        <dbReference type="EC" id="2.4.1.21"/>
    </reaction>
</comment>
<evidence type="ECO:0000259" key="8">
    <source>
        <dbReference type="Pfam" id="PF00534"/>
    </source>
</evidence>
<keyword evidence="11" id="KW-1185">Reference proteome</keyword>
<name>D2C5A4_THEP2</name>
<evidence type="ECO:0000256" key="2">
    <source>
        <dbReference type="ARBA" id="ARBA00002764"/>
    </source>
</evidence>
<dbReference type="Pfam" id="PF00534">
    <property type="entry name" value="Glycos_transf_1"/>
    <property type="match status" value="1"/>
</dbReference>
<dbReference type="HAMAP" id="MF_00484">
    <property type="entry name" value="Glycogen_synth"/>
    <property type="match status" value="1"/>
</dbReference>
<dbReference type="CDD" id="cd03791">
    <property type="entry name" value="GT5_Glycogen_synthase_DULL1-like"/>
    <property type="match status" value="1"/>
</dbReference>
<evidence type="ECO:0000256" key="3">
    <source>
        <dbReference type="ARBA" id="ARBA00010281"/>
    </source>
</evidence>
<dbReference type="GO" id="GO:0004373">
    <property type="term" value="F:alpha-1,4-glucan glucosyltransferase (UDP-glucose donor) activity"/>
    <property type="evidence" value="ECO:0007669"/>
    <property type="project" value="InterPro"/>
</dbReference>
<feature type="binding site" evidence="7">
    <location>
        <position position="15"/>
    </location>
    <ligand>
        <name>ADP-alpha-D-glucose</name>
        <dbReference type="ChEBI" id="CHEBI:57498"/>
    </ligand>
</feature>
<dbReference type="RefSeq" id="WP_011942738.1">
    <property type="nucleotide sequence ID" value="NC_013642.1"/>
</dbReference>
<dbReference type="PANTHER" id="PTHR45825">
    <property type="entry name" value="GRANULE-BOUND STARCH SYNTHASE 1, CHLOROPLASTIC/AMYLOPLASTIC"/>
    <property type="match status" value="1"/>
</dbReference>
<evidence type="ECO:0000256" key="6">
    <source>
        <dbReference type="ARBA" id="ARBA00023056"/>
    </source>
</evidence>
<keyword evidence="6 7" id="KW-0320">Glycogen biosynthesis</keyword>
<feature type="domain" description="Starch synthase catalytic" evidence="9">
    <location>
        <begin position="2"/>
        <end position="241"/>
    </location>
</feature>
<dbReference type="EC" id="2.4.1.21" evidence="7"/>
<keyword evidence="4 7" id="KW-0328">Glycosyltransferase</keyword>